<evidence type="ECO:0000256" key="5">
    <source>
        <dbReference type="PIRNR" id="PIRNR001589"/>
    </source>
</evidence>
<dbReference type="Gene3D" id="3.40.50.620">
    <property type="entry name" value="HUPs"/>
    <property type="match status" value="2"/>
</dbReference>
<feature type="domain" description="Glutamine amidotransferase type-2" evidence="9">
    <location>
        <begin position="2"/>
        <end position="216"/>
    </location>
</feature>
<keyword evidence="6" id="KW-0028">Amino-acid biosynthesis</keyword>
<dbReference type="OrthoDB" id="409189at2759"/>
<dbReference type="AlphaFoldDB" id="A0A1S9DGX2"/>
<evidence type="ECO:0000256" key="4">
    <source>
        <dbReference type="ARBA" id="ARBA00022962"/>
    </source>
</evidence>
<dbReference type="InterPro" id="IPR033738">
    <property type="entry name" value="AsnB_N"/>
</dbReference>
<dbReference type="EMBL" id="MKZY01000006">
    <property type="protein sequence ID" value="OOO08176.1"/>
    <property type="molecule type" value="Genomic_DNA"/>
</dbReference>
<comment type="similarity">
    <text evidence="1">Belongs to the asparagine synthetase family.</text>
</comment>
<dbReference type="PROSITE" id="PS51278">
    <property type="entry name" value="GATASE_TYPE_2"/>
    <property type="match status" value="1"/>
</dbReference>
<dbReference type="CDD" id="cd01991">
    <property type="entry name" value="Asn_synthase_B_C"/>
    <property type="match status" value="1"/>
</dbReference>
<dbReference type="Gene3D" id="3.60.20.10">
    <property type="entry name" value="Glutamine Phosphoribosylpyrophosphate, subunit 1, domain 1"/>
    <property type="match status" value="1"/>
</dbReference>
<evidence type="ECO:0000256" key="8">
    <source>
        <dbReference type="PIRSR" id="PIRSR001589-3"/>
    </source>
</evidence>
<dbReference type="GO" id="GO:0005524">
    <property type="term" value="F:ATP binding"/>
    <property type="evidence" value="ECO:0007669"/>
    <property type="project" value="UniProtKB-KW"/>
</dbReference>
<dbReference type="GO" id="GO:0005829">
    <property type="term" value="C:cytosol"/>
    <property type="evidence" value="ECO:0007669"/>
    <property type="project" value="TreeGrafter"/>
</dbReference>
<evidence type="ECO:0000256" key="2">
    <source>
        <dbReference type="ARBA" id="ARBA00022741"/>
    </source>
</evidence>
<feature type="binding site" evidence="7">
    <location>
        <position position="308"/>
    </location>
    <ligand>
        <name>ATP</name>
        <dbReference type="ChEBI" id="CHEBI:30616"/>
    </ligand>
</feature>
<evidence type="ECO:0000313" key="11">
    <source>
        <dbReference type="Proteomes" id="UP000190312"/>
    </source>
</evidence>
<dbReference type="Pfam" id="PF00733">
    <property type="entry name" value="Asn_synthase"/>
    <property type="match status" value="1"/>
</dbReference>
<dbReference type="NCBIfam" id="TIGR01536">
    <property type="entry name" value="asn_synth_AEB"/>
    <property type="match status" value="1"/>
</dbReference>
<dbReference type="PANTHER" id="PTHR43284">
    <property type="entry name" value="ASPARAGINE SYNTHETASE (GLUTAMINE-HYDROLYZING)"/>
    <property type="match status" value="1"/>
</dbReference>
<dbReference type="InterPro" id="IPR014729">
    <property type="entry name" value="Rossmann-like_a/b/a_fold"/>
</dbReference>
<organism evidence="10 11">
    <name type="scientific">Aspergillus oryzae</name>
    <name type="common">Yellow koji mold</name>
    <dbReference type="NCBI Taxonomy" id="5062"/>
    <lineage>
        <taxon>Eukaryota</taxon>
        <taxon>Fungi</taxon>
        <taxon>Dikarya</taxon>
        <taxon>Ascomycota</taxon>
        <taxon>Pezizomycotina</taxon>
        <taxon>Eurotiomycetes</taxon>
        <taxon>Eurotiomycetidae</taxon>
        <taxon>Eurotiales</taxon>
        <taxon>Aspergillaceae</taxon>
        <taxon>Aspergillus</taxon>
        <taxon>Aspergillus subgen. Circumdati</taxon>
    </lineage>
</organism>
<gene>
    <name evidence="10" type="ORF">OAory_01046760</name>
</gene>
<name>A0A1S9DGX2_ASPOZ</name>
<keyword evidence="2 5" id="KW-0547">Nucleotide-binding</keyword>
<dbReference type="PANTHER" id="PTHR43284:SF1">
    <property type="entry name" value="ASPARAGINE SYNTHETASE"/>
    <property type="match status" value="1"/>
</dbReference>
<reference evidence="10 11" key="1">
    <citation type="submission" date="2016-10" db="EMBL/GenBank/DDBJ databases">
        <title>Genome sequencing of Aspergillus oryzae BCC7051.</title>
        <authorList>
            <person name="Thammarongtham C."/>
            <person name="Vorapreeda T."/>
            <person name="Nookaew I."/>
            <person name="Srisuk T."/>
            <person name="Land M."/>
            <person name="Jeennor S."/>
            <person name="Laoteng K."/>
        </authorList>
    </citation>
    <scope>NUCLEOTIDE SEQUENCE [LARGE SCALE GENOMIC DNA]</scope>
    <source>
        <strain evidence="10 11">BCC7051</strain>
    </source>
</reference>
<dbReference type="Pfam" id="PF13537">
    <property type="entry name" value="GATase_7"/>
    <property type="match status" value="1"/>
</dbReference>
<dbReference type="SUPFAM" id="SSF56235">
    <property type="entry name" value="N-terminal nucleophile aminohydrolases (Ntn hydrolases)"/>
    <property type="match status" value="1"/>
</dbReference>
<dbReference type="VEuPathDB" id="FungiDB:AO090103000354"/>
<feature type="binding site" evidence="7">
    <location>
        <position position="107"/>
    </location>
    <ligand>
        <name>L-glutamine</name>
        <dbReference type="ChEBI" id="CHEBI:58359"/>
    </ligand>
</feature>
<dbReference type="SUPFAM" id="SSF52402">
    <property type="entry name" value="Adenine nucleotide alpha hydrolases-like"/>
    <property type="match status" value="1"/>
</dbReference>
<dbReference type="InterPro" id="IPR051786">
    <property type="entry name" value="ASN_synthetase/amidase"/>
</dbReference>
<dbReference type="PIRSF" id="PIRSF001589">
    <property type="entry name" value="Asn_synthetase_glu-h"/>
    <property type="match status" value="1"/>
</dbReference>
<keyword evidence="6" id="KW-0061">Asparagine biosynthesis</keyword>
<dbReference type="InterPro" id="IPR001962">
    <property type="entry name" value="Asn_synthase"/>
</dbReference>
<evidence type="ECO:0000256" key="3">
    <source>
        <dbReference type="ARBA" id="ARBA00022840"/>
    </source>
</evidence>
<dbReference type="Proteomes" id="UP000190312">
    <property type="component" value="Unassembled WGS sequence"/>
</dbReference>
<dbReference type="InterPro" id="IPR006426">
    <property type="entry name" value="Asn_synth_AEB"/>
</dbReference>
<proteinExistence type="inferred from homology"/>
<dbReference type="VEuPathDB" id="FungiDB:AO090103000353"/>
<evidence type="ECO:0000256" key="7">
    <source>
        <dbReference type="PIRSR" id="PIRSR001589-2"/>
    </source>
</evidence>
<evidence type="ECO:0000259" key="9">
    <source>
        <dbReference type="PROSITE" id="PS51278"/>
    </source>
</evidence>
<dbReference type="FunFam" id="3.60.20.10:FF:000155">
    <property type="entry name" value="Asparagine synthetase (Eurofung)"/>
    <property type="match status" value="1"/>
</dbReference>
<comment type="caution">
    <text evidence="10">The sequence shown here is derived from an EMBL/GenBank/DDBJ whole genome shotgun (WGS) entry which is preliminary data.</text>
</comment>
<feature type="active site" description="For GATase activity" evidence="6">
    <location>
        <position position="2"/>
    </location>
</feature>
<dbReference type="CDD" id="cd00712">
    <property type="entry name" value="AsnB"/>
    <property type="match status" value="1"/>
</dbReference>
<protein>
    <submittedName>
        <fullName evidence="10">Asparagine synthase (Glutamine-hydrolyzing)</fullName>
    </submittedName>
</protein>
<evidence type="ECO:0000313" key="10">
    <source>
        <dbReference type="EMBL" id="OOO08176.1"/>
    </source>
</evidence>
<evidence type="ECO:0000256" key="6">
    <source>
        <dbReference type="PIRSR" id="PIRSR001589-1"/>
    </source>
</evidence>
<dbReference type="GO" id="GO:0004066">
    <property type="term" value="F:asparagine synthase (glutamine-hydrolyzing) activity"/>
    <property type="evidence" value="ECO:0007669"/>
    <property type="project" value="InterPro"/>
</dbReference>
<sequence>MCGIGAFLDFHNHSQPVSHQQLESEIDNGLDFIKHRGPDARGKWVNADGRVGLGHIRLSIVDPSPSGNQPFHDSQSDIHAVVNGELYDHERYREQLASEFDFKGNSDCEIVIALYKHYGASFLSHLRGEFALVLWDAKRELFFAARDRYGIKSLYYTLVNNRLLVATEMKSFLAFGWKPEWCIRSLRSLSWQHGSNTFFKGVYNIRPGHYLLSQSFGPLEQTEYWDCEFPDKRALEPRSEEEIILGLRKHLLEAVKLRLRADVPAGVYLSGGLDSTAVAGMVSHLMKNGERLGNNPDGLKSQLHCFTVQFDRDSGYDESDVAERTATWLGANCHLVPVDEAVLAAGFEDTIWFSESPLPDLCGVGKLALAEAVHKEGIKVVLTGEGADEHFGGYSYLRLDALAEPDPSWPAAQFPESERLQMHEKLYRQVDSSGSVGRVESAERMLNGSFYGQEMAYFNFLPFASWTDLYASVPPHTALAESFSGSTRDRMMNKWHLLHTSEYISIKTFLSTFILRNAGDNVDMVHQVESRPPFLDHRVTEYANQIPPSLKMSVDPVSKTFRDKHILREAVKPFIPDEIYSRPKRSYAAPVRYPKDGPLCQLFNQLVTEENVKKLGFVDWGKAKGNLHRAFEGSDDMAFRFTLTLAQFVVLMQRFGVATCCPSPNALS</sequence>
<accession>A0A1S9DGX2</accession>
<keyword evidence="3 5" id="KW-0067">ATP-binding</keyword>
<dbReference type="eggNOG" id="KOG0571">
    <property type="taxonomic scope" value="Eukaryota"/>
</dbReference>
<evidence type="ECO:0000256" key="1">
    <source>
        <dbReference type="ARBA" id="ARBA00005752"/>
    </source>
</evidence>
<dbReference type="InterPro" id="IPR029055">
    <property type="entry name" value="Ntn_hydrolases_N"/>
</dbReference>
<dbReference type="InterPro" id="IPR017932">
    <property type="entry name" value="GATase_2_dom"/>
</dbReference>
<dbReference type="GO" id="GO:0006529">
    <property type="term" value="P:asparagine biosynthetic process"/>
    <property type="evidence" value="ECO:0007669"/>
    <property type="project" value="UniProtKB-KW"/>
</dbReference>
<feature type="site" description="Important for beta-aspartyl-AMP intermediate formation" evidence="8">
    <location>
        <position position="385"/>
    </location>
</feature>
<keyword evidence="4 6" id="KW-0315">Glutamine amidotransferase</keyword>